<dbReference type="OrthoDB" id="4827574at2"/>
<protein>
    <submittedName>
        <fullName evidence="2">DUF2185 domain-containing protein</fullName>
    </submittedName>
</protein>
<dbReference type="InterPro" id="IPR018689">
    <property type="entry name" value="Imm33_dom"/>
</dbReference>
<dbReference type="Pfam" id="PF09951">
    <property type="entry name" value="Imm33"/>
    <property type="match status" value="1"/>
</dbReference>
<name>A0A371JYX8_9GAMM</name>
<comment type="caution">
    <text evidence="2">The sequence shown here is derived from an EMBL/GenBank/DDBJ whole genome shotgun (WGS) entry which is preliminary data.</text>
</comment>
<feature type="domain" description="Immunity protein Imm33" evidence="1">
    <location>
        <begin position="22"/>
        <end position="105"/>
    </location>
</feature>
<keyword evidence="3" id="KW-1185">Reference proteome</keyword>
<evidence type="ECO:0000259" key="1">
    <source>
        <dbReference type="Pfam" id="PF09951"/>
    </source>
</evidence>
<accession>A0A371JYX8</accession>
<evidence type="ECO:0000313" key="3">
    <source>
        <dbReference type="Proteomes" id="UP000264492"/>
    </source>
</evidence>
<dbReference type="Proteomes" id="UP000264492">
    <property type="component" value="Unassembled WGS sequence"/>
</dbReference>
<proteinExistence type="predicted"/>
<dbReference type="AlphaFoldDB" id="A0A371JYX8"/>
<sequence>MWPFKKRQTAAQDKFAAFAPLVLASDEVMGPQRRPVRFAYRLAPNNEHDSGWVFLSGEESQDWLDAHPPKICPIRSFLQMDPSLAEVLAGPIGSAWERDTGDAPWRRTADFEPCP</sequence>
<reference evidence="2 3" key="1">
    <citation type="submission" date="2018-08" db="EMBL/GenBank/DDBJ databases">
        <title>Lysobacter sp. zong2l5, whole genome shotgun sequence.</title>
        <authorList>
            <person name="Zhang X."/>
            <person name="Feng G."/>
            <person name="Zhu H."/>
        </authorList>
    </citation>
    <scope>NUCLEOTIDE SEQUENCE [LARGE SCALE GENOMIC DNA]</scope>
    <source>
        <strain evidence="3">zong2l5</strain>
    </source>
</reference>
<evidence type="ECO:0000313" key="2">
    <source>
        <dbReference type="EMBL" id="RDZ26866.1"/>
    </source>
</evidence>
<dbReference type="RefSeq" id="WP_115859246.1">
    <property type="nucleotide sequence ID" value="NZ_QTSU01000002.1"/>
</dbReference>
<dbReference type="EMBL" id="QTSU01000002">
    <property type="protein sequence ID" value="RDZ26866.1"/>
    <property type="molecule type" value="Genomic_DNA"/>
</dbReference>
<organism evidence="2 3">
    <name type="scientific">Lysobacter silvisoli</name>
    <dbReference type="NCBI Taxonomy" id="2293254"/>
    <lineage>
        <taxon>Bacteria</taxon>
        <taxon>Pseudomonadati</taxon>
        <taxon>Pseudomonadota</taxon>
        <taxon>Gammaproteobacteria</taxon>
        <taxon>Lysobacterales</taxon>
        <taxon>Lysobacteraceae</taxon>
        <taxon>Lysobacter</taxon>
    </lineage>
</organism>
<gene>
    <name evidence="2" type="ORF">DX914_11335</name>
</gene>